<feature type="coiled-coil region" evidence="1">
    <location>
        <begin position="120"/>
        <end position="168"/>
    </location>
</feature>
<keyword evidence="1" id="KW-0175">Coiled coil</keyword>
<dbReference type="Proteomes" id="UP000585258">
    <property type="component" value="Unassembled WGS sequence"/>
</dbReference>
<evidence type="ECO:0000313" key="2">
    <source>
        <dbReference type="EMBL" id="MBB6716262.1"/>
    </source>
</evidence>
<dbReference type="AlphaFoldDB" id="A0A7X0SET2"/>
<name>A0A7X0SET2_9CLOT</name>
<dbReference type="EMBL" id="JACKWY010000012">
    <property type="protein sequence ID" value="MBB6716262.1"/>
    <property type="molecule type" value="Genomic_DNA"/>
</dbReference>
<gene>
    <name evidence="2" type="ORF">H7E68_16275</name>
</gene>
<comment type="caution">
    <text evidence="2">The sequence shown here is derived from an EMBL/GenBank/DDBJ whole genome shotgun (WGS) entry which is preliminary data.</text>
</comment>
<evidence type="ECO:0000256" key="1">
    <source>
        <dbReference type="SAM" id="Coils"/>
    </source>
</evidence>
<reference evidence="2 3" key="1">
    <citation type="submission" date="2020-08" db="EMBL/GenBank/DDBJ databases">
        <title>Clostridia isolated from Swiss meat.</title>
        <authorList>
            <person name="Wambui J."/>
            <person name="Stevens M.J.A."/>
            <person name="Stephan R."/>
        </authorList>
    </citation>
    <scope>NUCLEOTIDE SEQUENCE [LARGE SCALE GENOMIC DNA]</scope>
    <source>
        <strain evidence="2 3">CM001</strain>
    </source>
</reference>
<proteinExistence type="predicted"/>
<evidence type="ECO:0000313" key="3">
    <source>
        <dbReference type="Proteomes" id="UP000585258"/>
    </source>
</evidence>
<sequence>MGKSEIKDGKGRVVAIINDENIEAFKLDKKQHIFMLLFNEYEKDIPNFKELIKECNFDEKIFKTTVRKLINEELIGGIPIDKWTTCDGYYDISGTFITRQGYKYVAALNERYCKVARETLKPQEKELQDLKAYITKLEKDYEEFKKEYADCTANYSGIEEENSKLKDQVRGLRYSIKHIASLL</sequence>
<accession>A0A7X0SET2</accession>
<dbReference type="RefSeq" id="WP_185165322.1">
    <property type="nucleotide sequence ID" value="NZ_JACKWY010000012.1"/>
</dbReference>
<organism evidence="2 3">
    <name type="scientific">Clostridium gasigenes</name>
    <dbReference type="NCBI Taxonomy" id="94869"/>
    <lineage>
        <taxon>Bacteria</taxon>
        <taxon>Bacillati</taxon>
        <taxon>Bacillota</taxon>
        <taxon>Clostridia</taxon>
        <taxon>Eubacteriales</taxon>
        <taxon>Clostridiaceae</taxon>
        <taxon>Clostridium</taxon>
    </lineage>
</organism>
<protein>
    <submittedName>
        <fullName evidence="2">Uncharacterized protein</fullName>
    </submittedName>
</protein>